<accession>A0A095XSK3</accession>
<dbReference type="InterPro" id="IPR036390">
    <property type="entry name" value="WH_DNA-bd_sf"/>
</dbReference>
<dbReference type="CDD" id="cd00090">
    <property type="entry name" value="HTH_ARSR"/>
    <property type="match status" value="1"/>
</dbReference>
<evidence type="ECO:0000313" key="3">
    <source>
        <dbReference type="Proteomes" id="UP000029640"/>
    </source>
</evidence>
<gene>
    <name evidence="2" type="ORF">HRUBRA_02774</name>
</gene>
<proteinExistence type="predicted"/>
<dbReference type="InterPro" id="IPR036388">
    <property type="entry name" value="WH-like_DNA-bd_sf"/>
</dbReference>
<reference evidence="2 3" key="1">
    <citation type="journal article" date="2014" name="Genome Announc.">
        <title>Genome Sequence of Gammaproteobacterial Pseudohaliea rubra Type Strain DSM 19751, Isolated from Coastal Seawater of the Mediterranean Sea.</title>
        <authorList>
            <person name="Spring S."/>
            <person name="Fiebig A."/>
            <person name="Riedel T."/>
            <person name="Goker M."/>
            <person name="Klenk H.P."/>
        </authorList>
    </citation>
    <scope>NUCLEOTIDE SEQUENCE [LARGE SCALE GENOMIC DNA]</scope>
    <source>
        <strain evidence="2 3">DSM 19751</strain>
    </source>
</reference>
<dbReference type="Pfam" id="PF18765">
    <property type="entry name" value="Polbeta"/>
    <property type="match status" value="1"/>
</dbReference>
<dbReference type="InterPro" id="IPR043519">
    <property type="entry name" value="NT_sf"/>
</dbReference>
<evidence type="ECO:0000313" key="2">
    <source>
        <dbReference type="EMBL" id="KGE02636.1"/>
    </source>
</evidence>
<dbReference type="CDD" id="cd05403">
    <property type="entry name" value="NT_KNTase_like"/>
    <property type="match status" value="1"/>
</dbReference>
<protein>
    <recommendedName>
        <fullName evidence="1">Polymerase beta nucleotidyltransferase domain-containing protein</fullName>
    </recommendedName>
</protein>
<comment type="caution">
    <text evidence="2">The sequence shown here is derived from an EMBL/GenBank/DDBJ whole genome shotgun (WGS) entry which is preliminary data.</text>
</comment>
<name>A0A095XSK3_9GAMM</name>
<keyword evidence="3" id="KW-1185">Reference proteome</keyword>
<dbReference type="InterPro" id="IPR041633">
    <property type="entry name" value="Polbeta"/>
</dbReference>
<dbReference type="Proteomes" id="UP000029640">
    <property type="component" value="Unassembled WGS sequence"/>
</dbReference>
<dbReference type="AlphaFoldDB" id="A0A095XSK3"/>
<dbReference type="HOGENOM" id="CLU_094593_0_0_6"/>
<dbReference type="Gene3D" id="3.30.460.10">
    <property type="entry name" value="Beta Polymerase, domain 2"/>
    <property type="match status" value="1"/>
</dbReference>
<dbReference type="EMBL" id="AUVB01000088">
    <property type="protein sequence ID" value="KGE02636.1"/>
    <property type="molecule type" value="Genomic_DNA"/>
</dbReference>
<evidence type="ECO:0000259" key="1">
    <source>
        <dbReference type="Pfam" id="PF18765"/>
    </source>
</evidence>
<dbReference type="SUPFAM" id="SSF46785">
    <property type="entry name" value="Winged helix' DNA-binding domain"/>
    <property type="match status" value="1"/>
</dbReference>
<dbReference type="Gene3D" id="1.10.10.10">
    <property type="entry name" value="Winged helix-like DNA-binding domain superfamily/Winged helix DNA-binding domain"/>
    <property type="match status" value="1"/>
</dbReference>
<dbReference type="STRING" id="1265313.HRUBRA_02774"/>
<dbReference type="PATRIC" id="fig|1265313.6.peg.2731"/>
<dbReference type="eggNOG" id="COG1708">
    <property type="taxonomic scope" value="Bacteria"/>
</dbReference>
<organism evidence="2 3">
    <name type="scientific">Pseudohaliea rubra DSM 19751</name>
    <dbReference type="NCBI Taxonomy" id="1265313"/>
    <lineage>
        <taxon>Bacteria</taxon>
        <taxon>Pseudomonadati</taxon>
        <taxon>Pseudomonadota</taxon>
        <taxon>Gammaproteobacteria</taxon>
        <taxon>Cellvibrionales</taxon>
        <taxon>Halieaceae</taxon>
        <taxon>Pseudohaliea</taxon>
    </lineage>
</organism>
<feature type="domain" description="Polymerase beta nucleotidyltransferase" evidence="1">
    <location>
        <begin position="112"/>
        <end position="158"/>
    </location>
</feature>
<dbReference type="GO" id="GO:0006355">
    <property type="term" value="P:regulation of DNA-templated transcription"/>
    <property type="evidence" value="ECO:0007669"/>
    <property type="project" value="UniProtKB-ARBA"/>
</dbReference>
<dbReference type="InterPro" id="IPR011991">
    <property type="entry name" value="ArsR-like_HTH"/>
</dbReference>
<dbReference type="SUPFAM" id="SSF81301">
    <property type="entry name" value="Nucleotidyltransferase"/>
    <property type="match status" value="1"/>
</dbReference>
<sequence length="203" mass="22036">MTSTNLETTPSSVADVLFTPVQQRLLALLYGQPQRKFQSNEIIRLVNSGTGAVHRALGRMAAAELVTVESMGNQKHYQANTASPVFEELSSLVRKTVGLKMPLQSALKPVENRIAAAFVYGSVAKGRERANSDVDLLVVADDVDYAALYDVLPNAEAALGRPVNPTVMTLEEWQRKLATPDSFAARIAKQPRLFIIGDDNALG</sequence>